<dbReference type="PANTHER" id="PTHR35535:SF1">
    <property type="entry name" value="HEAT SHOCK PROTEIN HSLJ"/>
    <property type="match status" value="1"/>
</dbReference>
<feature type="domain" description="DUF306" evidence="1">
    <location>
        <begin position="39"/>
        <end position="144"/>
    </location>
</feature>
<dbReference type="InterPro" id="IPR005184">
    <property type="entry name" value="DUF306_Meta_HslJ"/>
</dbReference>
<sequence>MLKAFFSSFSGQIIGVLAFLAIVSACSFDTRTTTPPPMTLAETQWNLKTLSGQAVTAERLPTIQFDTSRMNGFSGCNQFFGNYTASNDGVFTSSGVGATKMACIGDKGQLEQQFFAQLKQASQYAVTREQLHLLDNKRNILMIFAAAKPAGKPAANKTK</sequence>
<evidence type="ECO:0000313" key="2">
    <source>
        <dbReference type="EMBL" id="QTR46144.1"/>
    </source>
</evidence>
<dbReference type="Proteomes" id="UP000672039">
    <property type="component" value="Chromosome"/>
</dbReference>
<name>A0ABX7WR48_9GAMM</name>
<dbReference type="InterPro" id="IPR038670">
    <property type="entry name" value="HslJ-like_sf"/>
</dbReference>
<organism evidence="2 3">
    <name type="scientific">Thiothrix litoralis</name>
    <dbReference type="NCBI Taxonomy" id="2891210"/>
    <lineage>
        <taxon>Bacteria</taxon>
        <taxon>Pseudomonadati</taxon>
        <taxon>Pseudomonadota</taxon>
        <taxon>Gammaproteobacteria</taxon>
        <taxon>Thiotrichales</taxon>
        <taxon>Thiotrichaceae</taxon>
        <taxon>Thiothrix</taxon>
    </lineage>
</organism>
<evidence type="ECO:0000313" key="3">
    <source>
        <dbReference type="Proteomes" id="UP000672039"/>
    </source>
</evidence>
<keyword evidence="3" id="KW-1185">Reference proteome</keyword>
<reference evidence="2 3" key="1">
    <citation type="submission" date="2021-04" db="EMBL/GenBank/DDBJ databases">
        <title>Genomics, taxonomy and metabolism of representatives of sulfur bacteria of the genus Thiothrix: Thiothrix fructosivorans QT, Thiothrix unzii A1T and three new species, Thiothrix subterranea sp. nov., Thiothrix litoralis sp. nov. and 'Candidatus Thiothrix anitrata' sp. nov.</title>
        <authorList>
            <person name="Ravin N.V."/>
            <person name="Smolyakov D."/>
            <person name="Rudenko T.S."/>
            <person name="Mardanov A.V."/>
            <person name="Beletsky A.V."/>
            <person name="Markov N.D."/>
            <person name="Fomenkov A.I."/>
            <person name="Roberts R.J."/>
            <person name="Karnachuk O.V."/>
            <person name="Novikov A."/>
            <person name="Grabovich M.Y."/>
        </authorList>
    </citation>
    <scope>NUCLEOTIDE SEQUENCE [LARGE SCALE GENOMIC DNA]</scope>
    <source>
        <strain evidence="2 3">AS</strain>
    </source>
</reference>
<dbReference type="Gene3D" id="2.40.128.270">
    <property type="match status" value="1"/>
</dbReference>
<dbReference type="InterPro" id="IPR053147">
    <property type="entry name" value="Hsp_HslJ-like"/>
</dbReference>
<proteinExistence type="predicted"/>
<dbReference type="RefSeq" id="WP_210222506.1">
    <property type="nucleotide sequence ID" value="NZ_CP072801.1"/>
</dbReference>
<accession>A0ABX7WR48</accession>
<dbReference type="PANTHER" id="PTHR35535">
    <property type="entry name" value="HEAT SHOCK PROTEIN HSLJ"/>
    <property type="match status" value="1"/>
</dbReference>
<dbReference type="Pfam" id="PF03724">
    <property type="entry name" value="META"/>
    <property type="match status" value="1"/>
</dbReference>
<gene>
    <name evidence="2" type="ORF">J9253_19565</name>
</gene>
<evidence type="ECO:0000259" key="1">
    <source>
        <dbReference type="Pfam" id="PF03724"/>
    </source>
</evidence>
<dbReference type="PROSITE" id="PS51257">
    <property type="entry name" value="PROKAR_LIPOPROTEIN"/>
    <property type="match status" value="1"/>
</dbReference>
<dbReference type="EMBL" id="CP072801">
    <property type="protein sequence ID" value="QTR46144.1"/>
    <property type="molecule type" value="Genomic_DNA"/>
</dbReference>
<protein>
    <submittedName>
        <fullName evidence="2">META domain-containing protein</fullName>
    </submittedName>
</protein>